<evidence type="ECO:0000256" key="1">
    <source>
        <dbReference type="ARBA" id="ARBA00009558"/>
    </source>
</evidence>
<name>A0A1R2CW82_9CILI</name>
<dbReference type="SUPFAM" id="SSF56399">
    <property type="entry name" value="ADP-ribosylation"/>
    <property type="match status" value="1"/>
</dbReference>
<keyword evidence="8" id="KW-1185">Reference proteome</keyword>
<evidence type="ECO:0000256" key="2">
    <source>
        <dbReference type="ARBA" id="ARBA00022676"/>
    </source>
</evidence>
<proteinExistence type="inferred from homology"/>
<organism evidence="7 8">
    <name type="scientific">Stentor coeruleus</name>
    <dbReference type="NCBI Taxonomy" id="5963"/>
    <lineage>
        <taxon>Eukaryota</taxon>
        <taxon>Sar</taxon>
        <taxon>Alveolata</taxon>
        <taxon>Ciliophora</taxon>
        <taxon>Postciliodesmatophora</taxon>
        <taxon>Heterotrichea</taxon>
        <taxon>Heterotrichida</taxon>
        <taxon>Stentoridae</taxon>
        <taxon>Stentor</taxon>
    </lineage>
</organism>
<comment type="similarity">
    <text evidence="1 6">Belongs to the Arg-specific ADP-ribosyltransferase family.</text>
</comment>
<evidence type="ECO:0000313" key="7">
    <source>
        <dbReference type="EMBL" id="OMJ93243.1"/>
    </source>
</evidence>
<keyword evidence="6" id="KW-0521">NADP</keyword>
<protein>
    <recommendedName>
        <fullName evidence="6">NAD(P)(+)--arginine ADP-ribosyltransferase</fullName>
        <ecNumber evidence="6">2.4.2.31</ecNumber>
    </recommendedName>
    <alternativeName>
        <fullName evidence="6">Mono(ADP-ribosyl)transferase</fullName>
    </alternativeName>
</protein>
<evidence type="ECO:0000256" key="6">
    <source>
        <dbReference type="RuleBase" id="RU361228"/>
    </source>
</evidence>
<evidence type="ECO:0000256" key="4">
    <source>
        <dbReference type="ARBA" id="ARBA00022695"/>
    </source>
</evidence>
<dbReference type="Pfam" id="PF01129">
    <property type="entry name" value="ART"/>
    <property type="match status" value="1"/>
</dbReference>
<evidence type="ECO:0000256" key="3">
    <source>
        <dbReference type="ARBA" id="ARBA00022679"/>
    </source>
</evidence>
<keyword evidence="3 6" id="KW-0808">Transferase</keyword>
<reference evidence="7 8" key="1">
    <citation type="submission" date="2016-11" db="EMBL/GenBank/DDBJ databases">
        <title>The macronuclear genome of Stentor coeruleus: a giant cell with tiny introns.</title>
        <authorList>
            <person name="Slabodnick M."/>
            <person name="Ruby J.G."/>
            <person name="Reiff S.B."/>
            <person name="Swart E.C."/>
            <person name="Gosai S."/>
            <person name="Prabakaran S."/>
            <person name="Witkowska E."/>
            <person name="Larue G.E."/>
            <person name="Fisher S."/>
            <person name="Freeman R.M."/>
            <person name="Gunawardena J."/>
            <person name="Chu W."/>
            <person name="Stover N.A."/>
            <person name="Gregory B.D."/>
            <person name="Nowacki M."/>
            <person name="Derisi J."/>
            <person name="Roy S.W."/>
            <person name="Marshall W.F."/>
            <person name="Sood P."/>
        </authorList>
    </citation>
    <scope>NUCLEOTIDE SEQUENCE [LARGE SCALE GENOMIC DNA]</scope>
    <source>
        <strain evidence="7">WM001</strain>
    </source>
</reference>
<sequence length="451" mass="52256">MSRNTRELSSLKIRPCSSSPEFNSMYSRINQLIKAIPSLEGRLDHGLFYVKCGQLQEEYKNNFNVLNNASIDNSENTEVIIKHMEWPIDDKYFQYVSEKWLETFFDSEIELSELKEIIQKKCSRATDCVLNELIETTSNLWEELGISQEEATKYSLALNFYTDCLSEESNRLLLLEINKAFVGDLNLEGISREYHLINSYIIKGLKALPSYWGYCNRCCNVNQGDLSDYVPGNSVVWVRFSSSTLGTKPCEFASNRNTQFIIYSLTGKHIKSFSKFQNEDEVLFMPFTQFLIHKRTEVNNKIIIYMRQIELGVGIKNILWVDDMIFMPTWENKSHMETVARINKEIKFIPKSSTKTAIAFLKSIWGAHHKNNKENKFRIITDMNRPNEKNPSEAGALFIKKAIELGFSVPFMIFTSSENFAKNILIKHQINNENILVTLSTNRAIQFMLFN</sequence>
<dbReference type="AlphaFoldDB" id="A0A1R2CW82"/>
<accession>A0A1R2CW82</accession>
<dbReference type="EC" id="2.4.2.31" evidence="6"/>
<keyword evidence="4" id="KW-0548">Nucleotidyltransferase</keyword>
<evidence type="ECO:0000256" key="5">
    <source>
        <dbReference type="ARBA" id="ARBA00047597"/>
    </source>
</evidence>
<keyword evidence="2 6" id="KW-0328">Glycosyltransferase</keyword>
<dbReference type="GO" id="GO:0016779">
    <property type="term" value="F:nucleotidyltransferase activity"/>
    <property type="evidence" value="ECO:0007669"/>
    <property type="project" value="UniProtKB-KW"/>
</dbReference>
<dbReference type="GO" id="GO:0106274">
    <property type="term" value="F:NAD+-protein-arginine ADP-ribosyltransferase activity"/>
    <property type="evidence" value="ECO:0007669"/>
    <property type="project" value="UniProtKB-EC"/>
</dbReference>
<comment type="caution">
    <text evidence="7">The sequence shown here is derived from an EMBL/GenBank/DDBJ whole genome shotgun (WGS) entry which is preliminary data.</text>
</comment>
<dbReference type="OrthoDB" id="423533at2759"/>
<dbReference type="Gene3D" id="3.90.176.10">
    <property type="entry name" value="Toxin ADP-ribosyltransferase, Chain A, domain 1"/>
    <property type="match status" value="1"/>
</dbReference>
<gene>
    <name evidence="7" type="ORF">SteCoe_3821</name>
</gene>
<dbReference type="Proteomes" id="UP000187209">
    <property type="component" value="Unassembled WGS sequence"/>
</dbReference>
<comment type="catalytic activity">
    <reaction evidence="5 6">
        <text>L-arginyl-[protein] + NAD(+) = N(omega)-(ADP-D-ribosyl)-L-arginyl-[protein] + nicotinamide + H(+)</text>
        <dbReference type="Rhea" id="RHEA:19149"/>
        <dbReference type="Rhea" id="RHEA-COMP:10532"/>
        <dbReference type="Rhea" id="RHEA-COMP:15087"/>
        <dbReference type="ChEBI" id="CHEBI:15378"/>
        <dbReference type="ChEBI" id="CHEBI:17154"/>
        <dbReference type="ChEBI" id="CHEBI:29965"/>
        <dbReference type="ChEBI" id="CHEBI:57540"/>
        <dbReference type="ChEBI" id="CHEBI:142554"/>
        <dbReference type="EC" id="2.4.2.31"/>
    </reaction>
</comment>
<dbReference type="EMBL" id="MPUH01000046">
    <property type="protein sequence ID" value="OMJ93243.1"/>
    <property type="molecule type" value="Genomic_DNA"/>
</dbReference>
<evidence type="ECO:0000313" key="8">
    <source>
        <dbReference type="Proteomes" id="UP000187209"/>
    </source>
</evidence>
<dbReference type="InterPro" id="IPR000768">
    <property type="entry name" value="ART"/>
</dbReference>
<keyword evidence="6" id="KW-0520">NAD</keyword>